<reference evidence="1" key="1">
    <citation type="submission" date="2020-02" db="EMBL/GenBank/DDBJ databases">
        <title>Draft genome sequence of Candidatus Afipia apatlaquensis IBT-C3, a potential strain for decolorization of textile dyes.</title>
        <authorList>
            <person name="Sanchez-Reyes A."/>
            <person name="Breton-Deval L."/>
            <person name="Mangelson H."/>
            <person name="Sanchez-Flores A."/>
        </authorList>
    </citation>
    <scope>NUCLEOTIDE SEQUENCE [LARGE SCALE GENOMIC DNA]</scope>
    <source>
        <strain evidence="1">IBT-C3</strain>
    </source>
</reference>
<dbReference type="EMBL" id="JAAMRR010001483">
    <property type="protein sequence ID" value="NGX99104.1"/>
    <property type="molecule type" value="Genomic_DNA"/>
</dbReference>
<accession>A0A7C9RJR2</accession>
<organism evidence="1 2">
    <name type="scientific">Candidatus Afipia apatlaquensis</name>
    <dbReference type="NCBI Taxonomy" id="2712852"/>
    <lineage>
        <taxon>Bacteria</taxon>
        <taxon>Pseudomonadati</taxon>
        <taxon>Pseudomonadota</taxon>
        <taxon>Alphaproteobacteria</taxon>
        <taxon>Hyphomicrobiales</taxon>
        <taxon>Nitrobacteraceae</taxon>
        <taxon>Afipia</taxon>
    </lineage>
</organism>
<keyword evidence="2" id="KW-1185">Reference proteome</keyword>
<dbReference type="AlphaFoldDB" id="A0A7C9RJR2"/>
<gene>
    <name evidence="1" type="ORF">G4V63_29050</name>
</gene>
<sequence length="61" mass="6983">MARTNSISIEEKWQKIADDTRNQASKMPPCQKRDELLKKASQLDIAVNLNNWLSADPKTLK</sequence>
<evidence type="ECO:0000313" key="1">
    <source>
        <dbReference type="EMBL" id="NGX99104.1"/>
    </source>
</evidence>
<protein>
    <submittedName>
        <fullName evidence="1">Uncharacterized protein</fullName>
    </submittedName>
</protein>
<dbReference type="Proteomes" id="UP000480266">
    <property type="component" value="Unassembled WGS sequence"/>
</dbReference>
<proteinExistence type="predicted"/>
<name>A0A7C9RJR2_9BRAD</name>
<evidence type="ECO:0000313" key="2">
    <source>
        <dbReference type="Proteomes" id="UP000480266"/>
    </source>
</evidence>
<comment type="caution">
    <text evidence="1">The sequence shown here is derived from an EMBL/GenBank/DDBJ whole genome shotgun (WGS) entry which is preliminary data.</text>
</comment>